<dbReference type="InterPro" id="IPR044146">
    <property type="entry name" value="S1_Tex"/>
</dbReference>
<dbReference type="GO" id="GO:0003735">
    <property type="term" value="F:structural constituent of ribosome"/>
    <property type="evidence" value="ECO:0007669"/>
    <property type="project" value="TreeGrafter"/>
</dbReference>
<accession>A0A517NRJ4</accession>
<organism evidence="4 5">
    <name type="scientific">Stieleria marina</name>
    <dbReference type="NCBI Taxonomy" id="1930275"/>
    <lineage>
        <taxon>Bacteria</taxon>
        <taxon>Pseudomonadati</taxon>
        <taxon>Planctomycetota</taxon>
        <taxon>Planctomycetia</taxon>
        <taxon>Pirellulales</taxon>
        <taxon>Pirellulaceae</taxon>
        <taxon>Stieleria</taxon>
    </lineage>
</organism>
<dbReference type="Proteomes" id="UP000319817">
    <property type="component" value="Chromosome"/>
</dbReference>
<dbReference type="Pfam" id="PF22706">
    <property type="entry name" value="Tex_central_region"/>
    <property type="match status" value="1"/>
</dbReference>
<evidence type="ECO:0000259" key="3">
    <source>
        <dbReference type="PROSITE" id="PS50126"/>
    </source>
</evidence>
<evidence type="ECO:0000256" key="2">
    <source>
        <dbReference type="ARBA" id="ARBA00023204"/>
    </source>
</evidence>
<dbReference type="InterPro" id="IPR003583">
    <property type="entry name" value="Hlx-hairpin-Hlx_DNA-bd_motif"/>
</dbReference>
<dbReference type="RefSeq" id="WP_145417335.1">
    <property type="nucleotide sequence ID" value="NZ_CP036526.1"/>
</dbReference>
<dbReference type="PANTHER" id="PTHR10724:SF10">
    <property type="entry name" value="S1 RNA-BINDING DOMAIN-CONTAINING PROTEIN 1"/>
    <property type="match status" value="1"/>
</dbReference>
<sequence>MADTKIEKASLETISNRIASELGLPPRQVAAAIDLLSDGNTIPFVARYRKEATGGLDEVALRAIEDALDKALALASRKSTVLKTITDLGFLTDALRKQIDECNDARQLEAIYLPFKPKRRTRGAIARERGLQPLADLLIAQKSLSKSKQQILKDYVDTKRDVPDTQAALQGAMDIVAEQWSDEADTREWLFKEASKNGKVASKLKRGKKDAAEKYEQYVDRQESVSRIPSHRLLAMLRGESDGVLKVTIELDDSNVLFHLKSRLISNRDFEFHRELVTTVDDCYQRLLLPATATTVLQELKEKADVDAIAVFGKNLHELLMAAPAGPRTTIGIDPGFRTGCKVAVVDSTGKFLAHTTIYPMPPKSDVSSASSALLKLIGKHDVELIAIGNGTASRETDAFVGQLVKDNQLAVTRVMVSESGASIYSASELAGKEFPDLDITVRGAISIARRLQDPLAELVKTDPKSIGVGQYQHDVNQSKLRRCLDRTVESCVNQVGVDLNMASVPLLARVAGIGPKLAQNIVDYRDSFGRFNSRKELAKVPKLGKKAFQQSAGFLRIRNGKVPLDNSAVHPESYSIVKRMAEKLGTESESMVGNATLSQKLKPEDFVDDQFGIPTIIDIIDELAKPGRDPRSQFRAVKFDDSVNKIEDLKEGMVLEGVITNVTHFGAFTDVGVHQDALIHVSQLANTFVKDPNDIVSVGDVVKVKVLEIDVPRKRISVTRKF</sequence>
<dbReference type="SMART" id="SM00732">
    <property type="entry name" value="YqgFc"/>
    <property type="match status" value="1"/>
</dbReference>
<dbReference type="GO" id="GO:0005840">
    <property type="term" value="C:ribosome"/>
    <property type="evidence" value="ECO:0007669"/>
    <property type="project" value="UniProtKB-KW"/>
</dbReference>
<dbReference type="InterPro" id="IPR023319">
    <property type="entry name" value="Tex-like_HTH_dom_sf"/>
</dbReference>
<dbReference type="EMBL" id="CP036526">
    <property type="protein sequence ID" value="QDT09744.1"/>
    <property type="molecule type" value="Genomic_DNA"/>
</dbReference>
<reference evidence="4 5" key="1">
    <citation type="submission" date="2019-02" db="EMBL/GenBank/DDBJ databases">
        <title>Deep-cultivation of Planctomycetes and their phenomic and genomic characterization uncovers novel biology.</title>
        <authorList>
            <person name="Wiegand S."/>
            <person name="Jogler M."/>
            <person name="Boedeker C."/>
            <person name="Pinto D."/>
            <person name="Vollmers J."/>
            <person name="Rivas-Marin E."/>
            <person name="Kohn T."/>
            <person name="Peeters S.H."/>
            <person name="Heuer A."/>
            <person name="Rast P."/>
            <person name="Oberbeckmann S."/>
            <person name="Bunk B."/>
            <person name="Jeske O."/>
            <person name="Meyerdierks A."/>
            <person name="Storesund J.E."/>
            <person name="Kallscheuer N."/>
            <person name="Luecker S."/>
            <person name="Lage O.M."/>
            <person name="Pohl T."/>
            <person name="Merkel B.J."/>
            <person name="Hornburger P."/>
            <person name="Mueller R.-W."/>
            <person name="Bruemmer F."/>
            <person name="Labrenz M."/>
            <person name="Spormann A.M."/>
            <person name="Op den Camp H."/>
            <person name="Overmann J."/>
            <person name="Amann R."/>
            <person name="Jetten M.S.M."/>
            <person name="Mascher T."/>
            <person name="Medema M.H."/>
            <person name="Devos D.P."/>
            <person name="Kaster A.-K."/>
            <person name="Ovreas L."/>
            <person name="Rohde M."/>
            <person name="Galperin M.Y."/>
            <person name="Jogler C."/>
        </authorList>
    </citation>
    <scope>NUCLEOTIDE SEQUENCE [LARGE SCALE GENOMIC DNA]</scope>
    <source>
        <strain evidence="4 5">K23_9</strain>
    </source>
</reference>
<dbReference type="Gene3D" id="3.30.420.140">
    <property type="entry name" value="YqgF/RNase H-like domain"/>
    <property type="match status" value="1"/>
</dbReference>
<keyword evidence="5" id="KW-1185">Reference proteome</keyword>
<dbReference type="Pfam" id="PF12836">
    <property type="entry name" value="HHH_3"/>
    <property type="match status" value="1"/>
</dbReference>
<dbReference type="InterPro" id="IPR010994">
    <property type="entry name" value="RuvA_2-like"/>
</dbReference>
<evidence type="ECO:0000313" key="4">
    <source>
        <dbReference type="EMBL" id="QDT09744.1"/>
    </source>
</evidence>
<feature type="domain" description="S1 motif" evidence="3">
    <location>
        <begin position="653"/>
        <end position="722"/>
    </location>
</feature>
<name>A0A517NRJ4_9BACT</name>
<dbReference type="Pfam" id="PF00575">
    <property type="entry name" value="S1"/>
    <property type="match status" value="1"/>
</dbReference>
<dbReference type="Pfam" id="PF09371">
    <property type="entry name" value="Tex_N"/>
    <property type="match status" value="1"/>
</dbReference>
<dbReference type="PROSITE" id="PS50126">
    <property type="entry name" value="S1"/>
    <property type="match status" value="1"/>
</dbReference>
<dbReference type="InterPro" id="IPR003029">
    <property type="entry name" value="S1_domain"/>
</dbReference>
<keyword evidence="4" id="KW-0687">Ribonucleoprotein</keyword>
<keyword evidence="2" id="KW-0234">DNA repair</keyword>
<keyword evidence="4" id="KW-0689">Ribosomal protein</keyword>
<dbReference type="SUPFAM" id="SSF53098">
    <property type="entry name" value="Ribonuclease H-like"/>
    <property type="match status" value="1"/>
</dbReference>
<dbReference type="InterPro" id="IPR050437">
    <property type="entry name" value="Ribos_protein_bS1-like"/>
</dbReference>
<dbReference type="FunFam" id="1.10.10.650:FF:000001">
    <property type="entry name" value="S1 RNA-binding domain 1"/>
    <property type="match status" value="1"/>
</dbReference>
<dbReference type="GO" id="GO:0006412">
    <property type="term" value="P:translation"/>
    <property type="evidence" value="ECO:0007669"/>
    <property type="project" value="TreeGrafter"/>
</dbReference>
<proteinExistence type="predicted"/>
<protein>
    <submittedName>
        <fullName evidence="4">30S ribosomal protein S1</fullName>
    </submittedName>
</protein>
<dbReference type="SUPFAM" id="SSF158832">
    <property type="entry name" value="Tex N-terminal region-like"/>
    <property type="match status" value="1"/>
</dbReference>
<dbReference type="SUPFAM" id="SSF50249">
    <property type="entry name" value="Nucleic acid-binding proteins"/>
    <property type="match status" value="1"/>
</dbReference>
<dbReference type="Gene3D" id="2.40.50.140">
    <property type="entry name" value="Nucleic acid-binding proteins"/>
    <property type="match status" value="1"/>
</dbReference>
<dbReference type="FunFam" id="2.40.50.140:FF:000051">
    <property type="entry name" value="RNA-binding transcriptional accessory protein"/>
    <property type="match status" value="1"/>
</dbReference>
<dbReference type="SUPFAM" id="SSF47781">
    <property type="entry name" value="RuvA domain 2-like"/>
    <property type="match status" value="2"/>
</dbReference>
<evidence type="ECO:0000256" key="1">
    <source>
        <dbReference type="ARBA" id="ARBA00022763"/>
    </source>
</evidence>
<dbReference type="AlphaFoldDB" id="A0A517NRJ4"/>
<dbReference type="SMART" id="SM00278">
    <property type="entry name" value="HhH1"/>
    <property type="match status" value="2"/>
</dbReference>
<dbReference type="Pfam" id="PF16921">
    <property type="entry name" value="Tex_YqgF"/>
    <property type="match status" value="1"/>
</dbReference>
<dbReference type="InterPro" id="IPR055179">
    <property type="entry name" value="Tex-like_central_region"/>
</dbReference>
<dbReference type="InterPro" id="IPR012337">
    <property type="entry name" value="RNaseH-like_sf"/>
</dbReference>
<dbReference type="PANTHER" id="PTHR10724">
    <property type="entry name" value="30S RIBOSOMAL PROTEIN S1"/>
    <property type="match status" value="1"/>
</dbReference>
<dbReference type="InterPro" id="IPR006641">
    <property type="entry name" value="YqgF/RNaseH-like_dom"/>
</dbReference>
<dbReference type="GO" id="GO:0003729">
    <property type="term" value="F:mRNA binding"/>
    <property type="evidence" value="ECO:0007669"/>
    <property type="project" value="TreeGrafter"/>
</dbReference>
<dbReference type="GO" id="GO:0005737">
    <property type="term" value="C:cytoplasm"/>
    <property type="evidence" value="ECO:0007669"/>
    <property type="project" value="UniProtKB-ARBA"/>
</dbReference>
<dbReference type="CDD" id="cd05685">
    <property type="entry name" value="S1_Tex"/>
    <property type="match status" value="1"/>
</dbReference>
<dbReference type="InterPro" id="IPR023323">
    <property type="entry name" value="Tex-like_dom_sf"/>
</dbReference>
<dbReference type="GO" id="GO:0003677">
    <property type="term" value="F:DNA binding"/>
    <property type="evidence" value="ECO:0007669"/>
    <property type="project" value="InterPro"/>
</dbReference>
<dbReference type="InterPro" id="IPR012340">
    <property type="entry name" value="NA-bd_OB-fold"/>
</dbReference>
<dbReference type="Gene3D" id="1.10.150.310">
    <property type="entry name" value="Tex RuvX-like domain-like"/>
    <property type="match status" value="1"/>
</dbReference>
<dbReference type="InterPro" id="IPR018974">
    <property type="entry name" value="Tex-like_N"/>
</dbReference>
<dbReference type="InterPro" id="IPR037027">
    <property type="entry name" value="YqgF/RNaseH-like_dom_sf"/>
</dbReference>
<dbReference type="SMART" id="SM00316">
    <property type="entry name" value="S1"/>
    <property type="match status" value="1"/>
</dbReference>
<keyword evidence="1" id="KW-0227">DNA damage</keyword>
<dbReference type="InterPro" id="IPR041692">
    <property type="entry name" value="HHH_9"/>
</dbReference>
<evidence type="ECO:0000313" key="5">
    <source>
        <dbReference type="Proteomes" id="UP000319817"/>
    </source>
</evidence>
<dbReference type="FunFam" id="3.30.420.140:FF:000001">
    <property type="entry name" value="RNA-binding transcriptional accessory protein"/>
    <property type="match status" value="1"/>
</dbReference>
<dbReference type="InterPro" id="IPR032639">
    <property type="entry name" value="Tex_YqgF"/>
</dbReference>
<dbReference type="Gene3D" id="1.10.3500.10">
    <property type="entry name" value="Tex N-terminal region-like"/>
    <property type="match status" value="1"/>
</dbReference>
<dbReference type="FunFam" id="1.10.150.310:FF:000001">
    <property type="entry name" value="RNA-binding transcriptional accessory protein"/>
    <property type="match status" value="1"/>
</dbReference>
<dbReference type="Gene3D" id="1.10.10.650">
    <property type="entry name" value="RuvA domain 2-like"/>
    <property type="match status" value="1"/>
</dbReference>
<dbReference type="GO" id="GO:0006281">
    <property type="term" value="P:DNA repair"/>
    <property type="evidence" value="ECO:0007669"/>
    <property type="project" value="UniProtKB-KW"/>
</dbReference>
<dbReference type="OrthoDB" id="9804714at2"/>
<gene>
    <name evidence="4" type="primary">rpsA_1</name>
    <name evidence="4" type="ORF">K239x_16940</name>
</gene>
<dbReference type="Pfam" id="PF17674">
    <property type="entry name" value="HHH_9"/>
    <property type="match status" value="1"/>
</dbReference>